<sequence length="41" mass="4721">MPKKQQTQSGGSSGNSGINYHAKYLKYKKKYLDLKSKKYHS</sequence>
<accession>E3VXZ1</accession>
<proteinExistence type="predicted"/>
<name>E3VXZ1_MIMIV</name>
<evidence type="ECO:0000313" key="1">
    <source>
        <dbReference type="EMBL" id="ADO18747.1"/>
    </source>
</evidence>
<evidence type="ECO:0000313" key="2">
    <source>
        <dbReference type="Proteomes" id="UP000201519"/>
    </source>
</evidence>
<reference evidence="1 2" key="1">
    <citation type="journal article" date="2011" name="Virol. J.">
        <title>Breaking the 1000-gene barrier for Mimivirus using ultra-deep genome and transcriptome sequencing.</title>
        <authorList>
            <person name="Legendre M."/>
            <person name="Santini S."/>
            <person name="Rico A."/>
            <person name="Abergel C."/>
            <person name="Claverie J.M."/>
        </authorList>
    </citation>
    <scope>NUCLEOTIDE SEQUENCE [LARGE SCALE GENOMIC DNA]</scope>
</reference>
<dbReference type="Proteomes" id="UP000201519">
    <property type="component" value="Segment"/>
</dbReference>
<dbReference type="KEGG" id="vg:9924652"/>
<protein>
    <submittedName>
        <fullName evidence="1">Uncharacterized protein</fullName>
    </submittedName>
</protein>
<dbReference type="RefSeq" id="YP_003986549.1">
    <property type="nucleotide sequence ID" value="NC_014649.1"/>
</dbReference>
<keyword evidence="2" id="KW-1185">Reference proteome</keyword>
<dbReference type="GeneID" id="9924652"/>
<organism evidence="1 2">
    <name type="scientific">Acanthamoeba polyphaga mimivirus</name>
    <name type="common">APMV</name>
    <dbReference type="NCBI Taxonomy" id="212035"/>
    <lineage>
        <taxon>Viruses</taxon>
        <taxon>Varidnaviria</taxon>
        <taxon>Bamfordvirae</taxon>
        <taxon>Nucleocytoviricota</taxon>
        <taxon>Megaviricetes</taxon>
        <taxon>Imitervirales</taxon>
        <taxon>Mimiviridae</taxon>
        <taxon>Megamimivirinae</taxon>
        <taxon>Mimivirus</taxon>
        <taxon>Mimivirus bradfordmassiliense</taxon>
    </lineage>
</organism>
<dbReference type="EMBL" id="HQ336222">
    <property type="protein sequence ID" value="ADO18747.1"/>
    <property type="molecule type" value="Genomic_DNA"/>
</dbReference>
<gene>
    <name evidence="1" type="primary">R61c</name>
</gene>
<organismHost>
    <name type="scientific">Acanthamoeba polyphaga</name>
    <name type="common">Amoeba</name>
    <dbReference type="NCBI Taxonomy" id="5757"/>
</organismHost>